<name>A0A1H6BFQ4_9SPHI</name>
<dbReference type="Proteomes" id="UP000236731">
    <property type="component" value="Unassembled WGS sequence"/>
</dbReference>
<dbReference type="AlphaFoldDB" id="A0A1H6BFQ4"/>
<proteinExistence type="predicted"/>
<gene>
    <name evidence="2" type="ORF">SAMN05421877_11078</name>
</gene>
<evidence type="ECO:0000256" key="1">
    <source>
        <dbReference type="SAM" id="MobiDB-lite"/>
    </source>
</evidence>
<reference evidence="3" key="1">
    <citation type="submission" date="2016-10" db="EMBL/GenBank/DDBJ databases">
        <authorList>
            <person name="Varghese N."/>
            <person name="Submissions S."/>
        </authorList>
    </citation>
    <scope>NUCLEOTIDE SEQUENCE [LARGE SCALE GENOMIC DNA]</scope>
    <source>
        <strain evidence="3">DSM 22361</strain>
    </source>
</reference>
<feature type="region of interest" description="Disordered" evidence="1">
    <location>
        <begin position="27"/>
        <end position="59"/>
    </location>
</feature>
<evidence type="ECO:0000313" key="2">
    <source>
        <dbReference type="EMBL" id="SEG59424.1"/>
    </source>
</evidence>
<feature type="compositionally biased region" description="Basic and acidic residues" evidence="1">
    <location>
        <begin position="46"/>
        <end position="59"/>
    </location>
</feature>
<accession>A0A1H6BFQ4</accession>
<dbReference type="RefSeq" id="WP_103907205.1">
    <property type="nucleotide sequence ID" value="NZ_CP049246.1"/>
</dbReference>
<keyword evidence="3" id="KW-1185">Reference proteome</keyword>
<dbReference type="EMBL" id="FNUT01000010">
    <property type="protein sequence ID" value="SEG59424.1"/>
    <property type="molecule type" value="Genomic_DNA"/>
</dbReference>
<sequence length="59" mass="6661">MNTQKKKDYSSPRIELINVELEQGIASGSTYFQPGGPGSPNTPEVEDWKQDSESKDFWL</sequence>
<protein>
    <submittedName>
        <fullName evidence="2">Uncharacterized protein</fullName>
    </submittedName>
</protein>
<organism evidence="2 3">
    <name type="scientific">Sphingobacterium lactis</name>
    <dbReference type="NCBI Taxonomy" id="797291"/>
    <lineage>
        <taxon>Bacteria</taxon>
        <taxon>Pseudomonadati</taxon>
        <taxon>Bacteroidota</taxon>
        <taxon>Sphingobacteriia</taxon>
        <taxon>Sphingobacteriales</taxon>
        <taxon>Sphingobacteriaceae</taxon>
        <taxon>Sphingobacterium</taxon>
    </lineage>
</organism>
<dbReference type="OrthoDB" id="713332at2"/>
<evidence type="ECO:0000313" key="3">
    <source>
        <dbReference type="Proteomes" id="UP000236731"/>
    </source>
</evidence>